<dbReference type="EMBL" id="SNRW01000451">
    <property type="protein sequence ID" value="KAA6401067.1"/>
    <property type="molecule type" value="Genomic_DNA"/>
</dbReference>
<reference evidence="2 3" key="1">
    <citation type="submission" date="2019-03" db="EMBL/GenBank/DDBJ databases">
        <title>Single cell metagenomics reveals metabolic interactions within the superorganism composed of flagellate Streblomastix strix and complex community of Bacteroidetes bacteria on its surface.</title>
        <authorList>
            <person name="Treitli S.C."/>
            <person name="Kolisko M."/>
            <person name="Husnik F."/>
            <person name="Keeling P."/>
            <person name="Hampl V."/>
        </authorList>
    </citation>
    <scope>NUCLEOTIDE SEQUENCE [LARGE SCALE GENOMIC DNA]</scope>
    <source>
        <strain evidence="2">ST1C</strain>
    </source>
</reference>
<evidence type="ECO:0000256" key="1">
    <source>
        <dbReference type="SAM" id="MobiDB-lite"/>
    </source>
</evidence>
<proteinExistence type="predicted"/>
<gene>
    <name evidence="2" type="ORF">EZS28_003406</name>
</gene>
<evidence type="ECO:0000313" key="2">
    <source>
        <dbReference type="EMBL" id="KAA6401067.1"/>
    </source>
</evidence>
<feature type="compositionally biased region" description="Basic residues" evidence="1">
    <location>
        <begin position="1"/>
        <end position="11"/>
    </location>
</feature>
<name>A0A5J4X181_9EUKA</name>
<sequence>MFRSQGRRQRGGRGEFRGRGYRRNRGGHNKDNQAVDINYIGNNHNLFYVAPWPPDQQVPAILPNTIVSNLSQRQTGGPTPLLVRTPEQWKLNKTPTPKQQPVQPNSPQITPNDIRIRRDEDHKSNDGVFGEADLRQQQIRGQRGRRRKRIGKWVVQVKSPWTKAREDLSSQWDHKSQLLIFSYKADHWRQ</sequence>
<dbReference type="Proteomes" id="UP000324800">
    <property type="component" value="Unassembled WGS sequence"/>
</dbReference>
<protein>
    <submittedName>
        <fullName evidence="2">Uncharacterized protein</fullName>
    </submittedName>
</protein>
<feature type="region of interest" description="Disordered" evidence="1">
    <location>
        <begin position="1"/>
        <end position="34"/>
    </location>
</feature>
<accession>A0A5J4X181</accession>
<evidence type="ECO:0000313" key="3">
    <source>
        <dbReference type="Proteomes" id="UP000324800"/>
    </source>
</evidence>
<feature type="region of interest" description="Disordered" evidence="1">
    <location>
        <begin position="91"/>
        <end position="112"/>
    </location>
</feature>
<comment type="caution">
    <text evidence="2">The sequence shown here is derived from an EMBL/GenBank/DDBJ whole genome shotgun (WGS) entry which is preliminary data.</text>
</comment>
<feature type="compositionally biased region" description="Low complexity" evidence="1">
    <location>
        <begin position="93"/>
        <end position="103"/>
    </location>
</feature>
<dbReference type="AlphaFoldDB" id="A0A5J4X181"/>
<organism evidence="2 3">
    <name type="scientific">Streblomastix strix</name>
    <dbReference type="NCBI Taxonomy" id="222440"/>
    <lineage>
        <taxon>Eukaryota</taxon>
        <taxon>Metamonada</taxon>
        <taxon>Preaxostyla</taxon>
        <taxon>Oxymonadida</taxon>
        <taxon>Streblomastigidae</taxon>
        <taxon>Streblomastix</taxon>
    </lineage>
</organism>